<dbReference type="Gene3D" id="3.40.50.12500">
    <property type="match status" value="1"/>
</dbReference>
<dbReference type="InterPro" id="IPR015942">
    <property type="entry name" value="Asp/Glu/hydantoin_racemase"/>
</dbReference>
<dbReference type="Proteomes" id="UP000187891">
    <property type="component" value="Unassembled WGS sequence"/>
</dbReference>
<dbReference type="AlphaFoldDB" id="A0A1R3TIM1"/>
<dbReference type="InterPro" id="IPR053714">
    <property type="entry name" value="Iso_Racemase_Enz_sf"/>
</dbReference>
<dbReference type="InterPro" id="IPR052186">
    <property type="entry name" value="Hydantoin_racemase-like"/>
</dbReference>
<dbReference type="PANTHER" id="PTHR28047">
    <property type="entry name" value="PROTEIN DCG1"/>
    <property type="match status" value="1"/>
</dbReference>
<dbReference type="STRING" id="1907666.DSM25559_1275"/>
<evidence type="ECO:0000313" key="2">
    <source>
        <dbReference type="EMBL" id="SCX14047.1"/>
    </source>
</evidence>
<dbReference type="EMBL" id="FMUE01000002">
    <property type="protein sequence ID" value="SCX14047.1"/>
    <property type="molecule type" value="Genomic_DNA"/>
</dbReference>
<organism evidence="2 3">
    <name type="scientific">Agrobacterium rosae</name>
    <dbReference type="NCBI Taxonomy" id="1972867"/>
    <lineage>
        <taxon>Bacteria</taxon>
        <taxon>Pseudomonadati</taxon>
        <taxon>Pseudomonadota</taxon>
        <taxon>Alphaproteobacteria</taxon>
        <taxon>Hyphomicrobiales</taxon>
        <taxon>Rhizobiaceae</taxon>
        <taxon>Rhizobium/Agrobacterium group</taxon>
        <taxon>Agrobacterium</taxon>
    </lineage>
</organism>
<dbReference type="Pfam" id="PF01177">
    <property type="entry name" value="Asp_Glu_race"/>
    <property type="match status" value="1"/>
</dbReference>
<name>A0A1R3TIM1_9HYPH</name>
<dbReference type="GO" id="GO:0047661">
    <property type="term" value="F:amino-acid racemase activity"/>
    <property type="evidence" value="ECO:0007669"/>
    <property type="project" value="InterPro"/>
</dbReference>
<protein>
    <submittedName>
        <fullName evidence="2">Hydantoin racemase</fullName>
    </submittedName>
</protein>
<gene>
    <name evidence="2" type="ORF">DSM25559_1275</name>
</gene>
<evidence type="ECO:0000256" key="1">
    <source>
        <dbReference type="ARBA" id="ARBA00038414"/>
    </source>
</evidence>
<sequence length="261" mass="27802">MHAFCHDFITNRTLTTGDALIYYVIYFRDTILAHAHSAGIVLSEILVINPNSSVSVTRSMEACLGLVRAATRHDIRCTELAKSPAGIETDAHVAQVIPNIIEAVADASADAFVLACFSDPGIATVRKTTTRPVVGIAEAAYLAALGLGERFGIISLGQSSIDRHLRYLKHLGFEGRLAGDRSIDKTVVELMAGDVVETVSRTAKLLRDEDGADVIILGCAGLGGYRRALEETLGLTVIDPVQAGVALACTTLDLHYGRQAS</sequence>
<reference evidence="3" key="1">
    <citation type="submission" date="2016-10" db="EMBL/GenBank/DDBJ databases">
        <authorList>
            <person name="Wibberg D."/>
        </authorList>
    </citation>
    <scope>NUCLEOTIDE SEQUENCE [LARGE SCALE GENOMIC DNA]</scope>
</reference>
<dbReference type="PANTHER" id="PTHR28047:SF5">
    <property type="entry name" value="PROTEIN DCG1"/>
    <property type="match status" value="1"/>
</dbReference>
<accession>A0A1R3TIM1</accession>
<comment type="similarity">
    <text evidence="1">Belongs to the HyuE racemase family.</text>
</comment>
<proteinExistence type="inferred from homology"/>
<evidence type="ECO:0000313" key="3">
    <source>
        <dbReference type="Proteomes" id="UP000187891"/>
    </source>
</evidence>